<evidence type="ECO:0000313" key="3">
    <source>
        <dbReference type="Proteomes" id="UP000092993"/>
    </source>
</evidence>
<comment type="caution">
    <text evidence="2">The sequence shown here is derived from an EMBL/GenBank/DDBJ whole genome shotgun (WGS) entry which is preliminary data.</text>
</comment>
<feature type="region of interest" description="Disordered" evidence="1">
    <location>
        <begin position="145"/>
        <end position="170"/>
    </location>
</feature>
<feature type="compositionally biased region" description="Basic and acidic residues" evidence="1">
    <location>
        <begin position="8"/>
        <end position="24"/>
    </location>
</feature>
<dbReference type="AlphaFoldDB" id="A0A1C7M0U8"/>
<sequence>MKARRAAKGKERATEVDEDVHSDSNEDSIYSDESEERGGRQGSEEVIEILSDDESDADVVRTHEVPDRDDAEEDAVTDDGEREEDEEDEQEQAEVEASTFPPPKCHINLRNWRNAWAGPSTYAEDFYSGGDAPAAEIIDVDAEQGEEEVDLFPPPEGATQPPVLNDAWAGPSTYAEDFYSGGDVRAVEQIIDVQSEQAEEEDEPFPPAKVAVQPTELSDAWTGPRTYAEDFYSGGDVRADAAESVNAHALPGEEDESDTPVFIPGVSDELKTQDAQTLDAEASDHADVDVLEHLYEDLDDDEIEEVVATGSPHHEEPQQERSPPPTTLRNHVDWNWPPAFSSGRTATHSGHLEVSDEDEVPIHEIVEISDDEDDEGSDTSVVYTDDVPATQSESLVESTVADRSSVMLDSTEDIVEQPDTGVEFFTELDTYTTTQETSGYMNKKTDL</sequence>
<proteinExistence type="predicted"/>
<feature type="compositionally biased region" description="Acidic residues" evidence="1">
    <location>
        <begin position="367"/>
        <end position="377"/>
    </location>
</feature>
<feature type="region of interest" description="Disordered" evidence="1">
    <location>
        <begin position="195"/>
        <end position="223"/>
    </location>
</feature>
<dbReference type="EMBL" id="LUGG01000015">
    <property type="protein sequence ID" value="OBZ69949.1"/>
    <property type="molecule type" value="Genomic_DNA"/>
</dbReference>
<evidence type="ECO:0000313" key="2">
    <source>
        <dbReference type="EMBL" id="OBZ69949.1"/>
    </source>
</evidence>
<reference evidence="2 3" key="1">
    <citation type="submission" date="2016-03" db="EMBL/GenBank/DDBJ databases">
        <title>Whole genome sequencing of Grifola frondosa 9006-11.</title>
        <authorList>
            <person name="Min B."/>
            <person name="Park H."/>
            <person name="Kim J.-G."/>
            <person name="Cho H."/>
            <person name="Oh Y.-L."/>
            <person name="Kong W.-S."/>
            <person name="Choi I.-G."/>
        </authorList>
    </citation>
    <scope>NUCLEOTIDE SEQUENCE [LARGE SCALE GENOMIC DNA]</scope>
    <source>
        <strain evidence="2 3">9006-11</strain>
    </source>
</reference>
<evidence type="ECO:0000256" key="1">
    <source>
        <dbReference type="SAM" id="MobiDB-lite"/>
    </source>
</evidence>
<organism evidence="2 3">
    <name type="scientific">Grifola frondosa</name>
    <name type="common">Maitake</name>
    <name type="synonym">Polyporus frondosus</name>
    <dbReference type="NCBI Taxonomy" id="5627"/>
    <lineage>
        <taxon>Eukaryota</taxon>
        <taxon>Fungi</taxon>
        <taxon>Dikarya</taxon>
        <taxon>Basidiomycota</taxon>
        <taxon>Agaricomycotina</taxon>
        <taxon>Agaricomycetes</taxon>
        <taxon>Polyporales</taxon>
        <taxon>Grifolaceae</taxon>
        <taxon>Grifola</taxon>
    </lineage>
</organism>
<feature type="region of interest" description="Disordered" evidence="1">
    <location>
        <begin position="243"/>
        <end position="264"/>
    </location>
</feature>
<dbReference type="OrthoDB" id="2804229at2759"/>
<feature type="compositionally biased region" description="Acidic residues" evidence="1">
    <location>
        <begin position="69"/>
        <end position="94"/>
    </location>
</feature>
<dbReference type="Proteomes" id="UP000092993">
    <property type="component" value="Unassembled WGS sequence"/>
</dbReference>
<protein>
    <submittedName>
        <fullName evidence="2">Uncharacterized protein</fullName>
    </submittedName>
</protein>
<keyword evidence="3" id="KW-1185">Reference proteome</keyword>
<gene>
    <name evidence="2" type="ORF">A0H81_10401</name>
</gene>
<feature type="region of interest" description="Disordered" evidence="1">
    <location>
        <begin position="297"/>
        <end position="404"/>
    </location>
</feature>
<feature type="compositionally biased region" description="Acidic residues" evidence="1">
    <location>
        <begin position="45"/>
        <end position="57"/>
    </location>
</feature>
<feature type="region of interest" description="Disordered" evidence="1">
    <location>
        <begin position="1"/>
        <end position="104"/>
    </location>
</feature>
<dbReference type="STRING" id="5627.A0A1C7M0U8"/>
<feature type="compositionally biased region" description="Acidic residues" evidence="1">
    <location>
        <begin position="25"/>
        <end position="35"/>
    </location>
</feature>
<name>A0A1C7M0U8_GRIFR</name>
<feature type="compositionally biased region" description="Basic and acidic residues" evidence="1">
    <location>
        <begin position="58"/>
        <end position="68"/>
    </location>
</feature>
<feature type="compositionally biased region" description="Basic and acidic residues" evidence="1">
    <location>
        <begin position="350"/>
        <end position="366"/>
    </location>
</feature>
<accession>A0A1C7M0U8</accession>